<name>A0A559ID67_9BACL</name>
<dbReference type="RefSeq" id="WP_144995153.1">
    <property type="nucleotide sequence ID" value="NZ_VNJK01000007.1"/>
</dbReference>
<sequence length="132" mass="15535">MNIFKRKVKMQSRKDILQQLVAADKHGNSISEREINDLLMYLLEALKIKVVENVELPSRSNFDAITQSQLHHALTCISYTRQNRVFQAFHELYDFIQDNQIRNDTPFSREEITIVEYLSYLILKNTRALSDC</sequence>
<evidence type="ECO:0000313" key="1">
    <source>
        <dbReference type="EMBL" id="TVX85612.1"/>
    </source>
</evidence>
<organism evidence="1 2">
    <name type="scientific">Paenibacillus agilis</name>
    <dbReference type="NCBI Taxonomy" id="3020863"/>
    <lineage>
        <taxon>Bacteria</taxon>
        <taxon>Bacillati</taxon>
        <taxon>Bacillota</taxon>
        <taxon>Bacilli</taxon>
        <taxon>Bacillales</taxon>
        <taxon>Paenibacillaceae</taxon>
        <taxon>Paenibacillus</taxon>
    </lineage>
</organism>
<reference evidence="1 2" key="1">
    <citation type="submission" date="2019-07" db="EMBL/GenBank/DDBJ databases">
        <authorList>
            <person name="Kim J."/>
        </authorList>
    </citation>
    <scope>NUCLEOTIDE SEQUENCE [LARGE SCALE GENOMIC DNA]</scope>
    <source>
        <strain evidence="1 2">N4</strain>
    </source>
</reference>
<dbReference type="EMBL" id="VNJK01000007">
    <property type="protein sequence ID" value="TVX85612.1"/>
    <property type="molecule type" value="Genomic_DNA"/>
</dbReference>
<keyword evidence="2" id="KW-1185">Reference proteome</keyword>
<proteinExistence type="predicted"/>
<accession>A0A559ID67</accession>
<comment type="caution">
    <text evidence="1">The sequence shown here is derived from an EMBL/GenBank/DDBJ whole genome shotgun (WGS) entry which is preliminary data.</text>
</comment>
<evidence type="ECO:0000313" key="2">
    <source>
        <dbReference type="Proteomes" id="UP000318102"/>
    </source>
</evidence>
<gene>
    <name evidence="1" type="ORF">FPZ44_24990</name>
</gene>
<protein>
    <submittedName>
        <fullName evidence="1">Uncharacterized protein</fullName>
    </submittedName>
</protein>
<dbReference type="AlphaFoldDB" id="A0A559ID67"/>
<dbReference type="Proteomes" id="UP000318102">
    <property type="component" value="Unassembled WGS sequence"/>
</dbReference>